<protein>
    <recommendedName>
        <fullName evidence="5">LysM domain-containing protein</fullName>
    </recommendedName>
</protein>
<evidence type="ECO:0000313" key="7">
    <source>
        <dbReference type="Proteomes" id="UP000800235"/>
    </source>
</evidence>
<dbReference type="PANTHER" id="PTHR34997">
    <property type="entry name" value="AM15"/>
    <property type="match status" value="1"/>
</dbReference>
<evidence type="ECO:0000256" key="3">
    <source>
        <dbReference type="SAM" id="MobiDB-lite"/>
    </source>
</evidence>
<dbReference type="SUPFAM" id="SSF53955">
    <property type="entry name" value="Lysozyme-like"/>
    <property type="match status" value="1"/>
</dbReference>
<keyword evidence="4" id="KW-0732">Signal</keyword>
<keyword evidence="7" id="KW-1185">Reference proteome</keyword>
<sequence length="388" mass="40782">MSLFYYTLLAAGSLPTLVLGAPVSSTPLARFGTVVSSTSTFLKRGADVYKMFVGNGESSWPGTDQWISSFDELFENNREIINGGCTQFHVAANSDEETNNIAASIKQVAGETGVDSRFILTIMLQESNGCVRAPTSNYGVRNPGLMQSHDGAATCNDRGNVQNPCPTNTILQMVRDGVAGTAAGDGLVQTLKQATGSDATKYYRAARMYNSGSIHISGDLGSGIATHCYSSDVANRLLGWVYANKACSLDGGSAAPSVPVAPEAKSKPISPAPTSQPATPAPIQAAPSPAVKQALPPAPVASNPAEPKVPSAIKMPNANNNNKAVSAKMAPGVTTECSQYYNVQAGDFCHKVGEEFNISFDKFRSLNTAVDGNCSNLWLGYDYCVKSL</sequence>
<keyword evidence="1" id="KW-0147">Chitin-binding</keyword>
<dbReference type="PROSITE" id="PS51782">
    <property type="entry name" value="LYSM"/>
    <property type="match status" value="1"/>
</dbReference>
<dbReference type="Gene3D" id="3.10.350.10">
    <property type="entry name" value="LysM domain"/>
    <property type="match status" value="1"/>
</dbReference>
<evidence type="ECO:0000313" key="6">
    <source>
        <dbReference type="EMBL" id="KAF2431292.1"/>
    </source>
</evidence>
<name>A0A9P4NTA2_9PEZI</name>
<dbReference type="EMBL" id="MU007033">
    <property type="protein sequence ID" value="KAF2431292.1"/>
    <property type="molecule type" value="Genomic_DNA"/>
</dbReference>
<feature type="compositionally biased region" description="Low complexity" evidence="3">
    <location>
        <begin position="254"/>
        <end position="290"/>
    </location>
</feature>
<dbReference type="OrthoDB" id="1193027at2759"/>
<dbReference type="PANTHER" id="PTHR34997:SF1">
    <property type="entry name" value="PEPTIDOGLYCAN-BINDING LYSIN DOMAIN"/>
    <property type="match status" value="1"/>
</dbReference>
<gene>
    <name evidence="6" type="ORF">EJ08DRAFT_194973</name>
</gene>
<evidence type="ECO:0000256" key="1">
    <source>
        <dbReference type="ARBA" id="ARBA00022669"/>
    </source>
</evidence>
<evidence type="ECO:0000256" key="2">
    <source>
        <dbReference type="ARBA" id="ARBA00023026"/>
    </source>
</evidence>
<organism evidence="6 7">
    <name type="scientific">Tothia fuscella</name>
    <dbReference type="NCBI Taxonomy" id="1048955"/>
    <lineage>
        <taxon>Eukaryota</taxon>
        <taxon>Fungi</taxon>
        <taxon>Dikarya</taxon>
        <taxon>Ascomycota</taxon>
        <taxon>Pezizomycotina</taxon>
        <taxon>Dothideomycetes</taxon>
        <taxon>Pleosporomycetidae</taxon>
        <taxon>Venturiales</taxon>
        <taxon>Cylindrosympodiaceae</taxon>
        <taxon>Tothia</taxon>
    </lineage>
</organism>
<dbReference type="SUPFAM" id="SSF54106">
    <property type="entry name" value="LysM domain"/>
    <property type="match status" value="1"/>
</dbReference>
<dbReference type="AlphaFoldDB" id="A0A9P4NTA2"/>
<feature type="signal peptide" evidence="4">
    <location>
        <begin position="1"/>
        <end position="20"/>
    </location>
</feature>
<accession>A0A9P4NTA2</accession>
<comment type="caution">
    <text evidence="6">The sequence shown here is derived from an EMBL/GenBank/DDBJ whole genome shotgun (WGS) entry which is preliminary data.</text>
</comment>
<keyword evidence="2" id="KW-0843">Virulence</keyword>
<dbReference type="InterPro" id="IPR023346">
    <property type="entry name" value="Lysozyme-like_dom_sf"/>
</dbReference>
<evidence type="ECO:0000256" key="4">
    <source>
        <dbReference type="SAM" id="SignalP"/>
    </source>
</evidence>
<dbReference type="Proteomes" id="UP000800235">
    <property type="component" value="Unassembled WGS sequence"/>
</dbReference>
<dbReference type="InterPro" id="IPR052210">
    <property type="entry name" value="LysM1-like"/>
</dbReference>
<feature type="domain" description="LysM" evidence="5">
    <location>
        <begin position="339"/>
        <end position="385"/>
    </location>
</feature>
<reference evidence="6" key="1">
    <citation type="journal article" date="2020" name="Stud. Mycol.">
        <title>101 Dothideomycetes genomes: a test case for predicting lifestyles and emergence of pathogens.</title>
        <authorList>
            <person name="Haridas S."/>
            <person name="Albert R."/>
            <person name="Binder M."/>
            <person name="Bloem J."/>
            <person name="Labutti K."/>
            <person name="Salamov A."/>
            <person name="Andreopoulos B."/>
            <person name="Baker S."/>
            <person name="Barry K."/>
            <person name="Bills G."/>
            <person name="Bluhm B."/>
            <person name="Cannon C."/>
            <person name="Castanera R."/>
            <person name="Culley D."/>
            <person name="Daum C."/>
            <person name="Ezra D."/>
            <person name="Gonzalez J."/>
            <person name="Henrissat B."/>
            <person name="Kuo A."/>
            <person name="Liang C."/>
            <person name="Lipzen A."/>
            <person name="Lutzoni F."/>
            <person name="Magnuson J."/>
            <person name="Mondo S."/>
            <person name="Nolan M."/>
            <person name="Ohm R."/>
            <person name="Pangilinan J."/>
            <person name="Park H.-J."/>
            <person name="Ramirez L."/>
            <person name="Alfaro M."/>
            <person name="Sun H."/>
            <person name="Tritt A."/>
            <person name="Yoshinaga Y."/>
            <person name="Zwiers L.-H."/>
            <person name="Turgeon B."/>
            <person name="Goodwin S."/>
            <person name="Spatafora J."/>
            <person name="Crous P."/>
            <person name="Grigoriev I."/>
        </authorList>
    </citation>
    <scope>NUCLEOTIDE SEQUENCE</scope>
    <source>
        <strain evidence="6">CBS 130266</strain>
    </source>
</reference>
<dbReference type="GO" id="GO:0008061">
    <property type="term" value="F:chitin binding"/>
    <property type="evidence" value="ECO:0007669"/>
    <property type="project" value="UniProtKB-KW"/>
</dbReference>
<proteinExistence type="predicted"/>
<dbReference type="InterPro" id="IPR036779">
    <property type="entry name" value="LysM_dom_sf"/>
</dbReference>
<feature type="chain" id="PRO_5040353714" description="LysM domain-containing protein" evidence="4">
    <location>
        <begin position="21"/>
        <end position="388"/>
    </location>
</feature>
<feature type="region of interest" description="Disordered" evidence="3">
    <location>
        <begin position="254"/>
        <end position="307"/>
    </location>
</feature>
<dbReference type="InterPro" id="IPR018392">
    <property type="entry name" value="LysM"/>
</dbReference>
<evidence type="ECO:0000259" key="5">
    <source>
        <dbReference type="PROSITE" id="PS51782"/>
    </source>
</evidence>
<dbReference type="Gene3D" id="1.10.530.10">
    <property type="match status" value="1"/>
</dbReference>